<name>A0ABW5E4V9_9BACT</name>
<keyword evidence="5" id="KW-0378">Hydrolase</keyword>
<keyword evidence="6" id="KW-0862">Zinc</keyword>
<evidence type="ECO:0000256" key="1">
    <source>
        <dbReference type="ARBA" id="ARBA00000553"/>
    </source>
</evidence>
<dbReference type="Proteomes" id="UP001597297">
    <property type="component" value="Unassembled WGS sequence"/>
</dbReference>
<comment type="catalytic activity">
    <reaction evidence="1">
        <text>inosine + phosphate = alpha-D-ribose 1-phosphate + hypoxanthine</text>
        <dbReference type="Rhea" id="RHEA:27646"/>
        <dbReference type="ChEBI" id="CHEBI:17368"/>
        <dbReference type="ChEBI" id="CHEBI:17596"/>
        <dbReference type="ChEBI" id="CHEBI:43474"/>
        <dbReference type="ChEBI" id="CHEBI:57720"/>
        <dbReference type="EC" id="2.4.2.1"/>
    </reaction>
    <physiologicalReaction direction="left-to-right" evidence="1">
        <dbReference type="Rhea" id="RHEA:27647"/>
    </physiologicalReaction>
</comment>
<reference evidence="11" key="1">
    <citation type="journal article" date="2019" name="Int. J. Syst. Evol. Microbiol.">
        <title>The Global Catalogue of Microorganisms (GCM) 10K type strain sequencing project: providing services to taxonomists for standard genome sequencing and annotation.</title>
        <authorList>
            <consortium name="The Broad Institute Genomics Platform"/>
            <consortium name="The Broad Institute Genome Sequencing Center for Infectious Disease"/>
            <person name="Wu L."/>
            <person name="Ma J."/>
        </authorList>
    </citation>
    <scope>NUCLEOTIDE SEQUENCE [LARGE SCALE GENOMIC DNA]</scope>
    <source>
        <strain evidence="11">JCM 16545</strain>
    </source>
</reference>
<evidence type="ECO:0000313" key="10">
    <source>
        <dbReference type="EMBL" id="MFD2277093.1"/>
    </source>
</evidence>
<sequence>MDQEFLKPLSMEGYKCGFVGRVEGVEVDTDRDATIARLEPFHREAVGNLGFEWSNFWRAEQVHGAEVAVVDSKEGALIGGVDGLVTNVRGVAVGIYVADCGAIYLLDKKHNAIGLLHSGKKGTELEILGEALRKMKEVYGTDPGDVIGVLAPCIRPPAYDVDFACQIRMNAERLGIVEFHDCGICTSSDLGRYYSYRVERGATGRMLAIFGIEA</sequence>
<dbReference type="CDD" id="cd16833">
    <property type="entry name" value="YfiH"/>
    <property type="match status" value="1"/>
</dbReference>
<comment type="catalytic activity">
    <reaction evidence="9">
        <text>S-methyl-5'-thioadenosine + phosphate = 5-(methylsulfanyl)-alpha-D-ribose 1-phosphate + adenine</text>
        <dbReference type="Rhea" id="RHEA:11852"/>
        <dbReference type="ChEBI" id="CHEBI:16708"/>
        <dbReference type="ChEBI" id="CHEBI:17509"/>
        <dbReference type="ChEBI" id="CHEBI:43474"/>
        <dbReference type="ChEBI" id="CHEBI:58533"/>
        <dbReference type="EC" id="2.4.2.28"/>
    </reaction>
    <physiologicalReaction direction="left-to-right" evidence="9">
        <dbReference type="Rhea" id="RHEA:11853"/>
    </physiologicalReaction>
</comment>
<dbReference type="InterPro" id="IPR038371">
    <property type="entry name" value="Cu_polyphenol_OxRdtase_sf"/>
</dbReference>
<dbReference type="Pfam" id="PF02578">
    <property type="entry name" value="Cu-oxidase_4"/>
    <property type="match status" value="1"/>
</dbReference>
<protein>
    <submittedName>
        <fullName evidence="10">Laccase domain-containing protein</fullName>
    </submittedName>
</protein>
<dbReference type="PANTHER" id="PTHR30616">
    <property type="entry name" value="UNCHARACTERIZED PROTEIN YFIH"/>
    <property type="match status" value="1"/>
</dbReference>
<dbReference type="InterPro" id="IPR003730">
    <property type="entry name" value="Cu_polyphenol_OxRdtase"/>
</dbReference>
<accession>A0ABW5E4V9</accession>
<gene>
    <name evidence="10" type="ORF">ACFSQZ_11475</name>
</gene>
<evidence type="ECO:0000256" key="2">
    <source>
        <dbReference type="ARBA" id="ARBA00007353"/>
    </source>
</evidence>
<dbReference type="PANTHER" id="PTHR30616:SF2">
    <property type="entry name" value="PURINE NUCLEOSIDE PHOSPHORYLASE LACC1"/>
    <property type="match status" value="1"/>
</dbReference>
<evidence type="ECO:0000256" key="8">
    <source>
        <dbReference type="ARBA" id="ARBA00048968"/>
    </source>
</evidence>
<evidence type="ECO:0000256" key="7">
    <source>
        <dbReference type="ARBA" id="ARBA00047989"/>
    </source>
</evidence>
<dbReference type="SUPFAM" id="SSF64438">
    <property type="entry name" value="CNF1/YfiH-like putative cysteine hydrolases"/>
    <property type="match status" value="1"/>
</dbReference>
<dbReference type="Gene3D" id="3.60.140.10">
    <property type="entry name" value="CNF1/YfiH-like putative cysteine hydrolases"/>
    <property type="match status" value="2"/>
</dbReference>
<keyword evidence="4" id="KW-0479">Metal-binding</keyword>
<evidence type="ECO:0000313" key="11">
    <source>
        <dbReference type="Proteomes" id="UP001597297"/>
    </source>
</evidence>
<comment type="catalytic activity">
    <reaction evidence="7">
        <text>adenosine + H2O + H(+) = inosine + NH4(+)</text>
        <dbReference type="Rhea" id="RHEA:24408"/>
        <dbReference type="ChEBI" id="CHEBI:15377"/>
        <dbReference type="ChEBI" id="CHEBI:15378"/>
        <dbReference type="ChEBI" id="CHEBI:16335"/>
        <dbReference type="ChEBI" id="CHEBI:17596"/>
        <dbReference type="ChEBI" id="CHEBI:28938"/>
        <dbReference type="EC" id="3.5.4.4"/>
    </reaction>
    <physiologicalReaction direction="left-to-right" evidence="7">
        <dbReference type="Rhea" id="RHEA:24409"/>
    </physiologicalReaction>
</comment>
<evidence type="ECO:0000256" key="3">
    <source>
        <dbReference type="ARBA" id="ARBA00022679"/>
    </source>
</evidence>
<dbReference type="EMBL" id="JBHUJC010000038">
    <property type="protein sequence ID" value="MFD2277093.1"/>
    <property type="molecule type" value="Genomic_DNA"/>
</dbReference>
<keyword evidence="11" id="KW-1185">Reference proteome</keyword>
<organism evidence="10 11">
    <name type="scientific">Rubritalea spongiae</name>
    <dbReference type="NCBI Taxonomy" id="430797"/>
    <lineage>
        <taxon>Bacteria</taxon>
        <taxon>Pseudomonadati</taxon>
        <taxon>Verrucomicrobiota</taxon>
        <taxon>Verrucomicrobiia</taxon>
        <taxon>Verrucomicrobiales</taxon>
        <taxon>Rubritaleaceae</taxon>
        <taxon>Rubritalea</taxon>
    </lineage>
</organism>
<comment type="catalytic activity">
    <reaction evidence="8">
        <text>adenosine + phosphate = alpha-D-ribose 1-phosphate + adenine</text>
        <dbReference type="Rhea" id="RHEA:27642"/>
        <dbReference type="ChEBI" id="CHEBI:16335"/>
        <dbReference type="ChEBI" id="CHEBI:16708"/>
        <dbReference type="ChEBI" id="CHEBI:43474"/>
        <dbReference type="ChEBI" id="CHEBI:57720"/>
        <dbReference type="EC" id="2.4.2.1"/>
    </reaction>
    <physiologicalReaction direction="left-to-right" evidence="8">
        <dbReference type="Rhea" id="RHEA:27643"/>
    </physiologicalReaction>
</comment>
<dbReference type="InterPro" id="IPR011324">
    <property type="entry name" value="Cytotoxic_necrot_fac-like_cat"/>
</dbReference>
<dbReference type="RefSeq" id="WP_377094822.1">
    <property type="nucleotide sequence ID" value="NZ_JBHSJM010000001.1"/>
</dbReference>
<evidence type="ECO:0000256" key="6">
    <source>
        <dbReference type="ARBA" id="ARBA00022833"/>
    </source>
</evidence>
<evidence type="ECO:0000256" key="4">
    <source>
        <dbReference type="ARBA" id="ARBA00022723"/>
    </source>
</evidence>
<comment type="caution">
    <text evidence="10">The sequence shown here is derived from an EMBL/GenBank/DDBJ whole genome shotgun (WGS) entry which is preliminary data.</text>
</comment>
<comment type="similarity">
    <text evidence="2">Belongs to the purine nucleoside phosphorylase YfiH/LACC1 family.</text>
</comment>
<proteinExistence type="inferred from homology"/>
<evidence type="ECO:0000256" key="5">
    <source>
        <dbReference type="ARBA" id="ARBA00022801"/>
    </source>
</evidence>
<evidence type="ECO:0000256" key="9">
    <source>
        <dbReference type="ARBA" id="ARBA00049893"/>
    </source>
</evidence>
<keyword evidence="3" id="KW-0808">Transferase</keyword>